<dbReference type="AlphaFoldDB" id="A0A8X8DI34"/>
<comment type="subcellular location">
    <subcellularLocation>
        <location evidence="1 10">Nucleus</location>
    </subcellularLocation>
</comment>
<dbReference type="GO" id="GO:0009734">
    <property type="term" value="P:auxin-activated signaling pathway"/>
    <property type="evidence" value="ECO:0007669"/>
    <property type="project" value="UniProtKB-UniRule"/>
</dbReference>
<feature type="region of interest" description="Disordered" evidence="11">
    <location>
        <begin position="143"/>
        <end position="195"/>
    </location>
</feature>
<dbReference type="InterPro" id="IPR033389">
    <property type="entry name" value="AUX/IAA_dom"/>
</dbReference>
<dbReference type="PROSITE" id="PS51745">
    <property type="entry name" value="PB1"/>
    <property type="match status" value="1"/>
</dbReference>
<feature type="domain" description="PB1" evidence="12">
    <location>
        <begin position="231"/>
        <end position="381"/>
    </location>
</feature>
<reference evidence="13" key="1">
    <citation type="journal article" date="2020" name="bioRxiv">
        <title>Hybrid origin of Populus tomentosa Carr. identified through genome sequencing and phylogenomic analysis.</title>
        <authorList>
            <person name="An X."/>
            <person name="Gao K."/>
            <person name="Chen Z."/>
            <person name="Li J."/>
            <person name="Yang X."/>
            <person name="Yang X."/>
            <person name="Zhou J."/>
            <person name="Guo T."/>
            <person name="Zhao T."/>
            <person name="Huang S."/>
            <person name="Miao D."/>
            <person name="Khan W.U."/>
            <person name="Rao P."/>
            <person name="Ye M."/>
            <person name="Lei B."/>
            <person name="Liao W."/>
            <person name="Wang J."/>
            <person name="Ji L."/>
            <person name="Li Y."/>
            <person name="Guo B."/>
            <person name="Mustafa N.S."/>
            <person name="Li S."/>
            <person name="Yun Q."/>
            <person name="Keller S.R."/>
            <person name="Mao J."/>
            <person name="Zhang R."/>
            <person name="Strauss S.H."/>
        </authorList>
    </citation>
    <scope>NUCLEOTIDE SEQUENCE</scope>
    <source>
        <strain evidence="13">GM15</strain>
        <tissue evidence="13">Leaf</tissue>
    </source>
</reference>
<keyword evidence="14" id="KW-1185">Reference proteome</keyword>
<sequence>MYSLPKEHDYIGLSETPSMENISEKLSSSSTSSSTLSTEEKNNSSSNNNNKNNNTSLNMKETELRLGLPGSQSPERKPTVPAAGVSLVGKDIDTNNTNAYSLIPVKNLVSGAKRVFSDAIDGSTGKWVFSGGNGSEVDLNKGAVLFSPRGDNGNPHKPRVAGPAKKDVAQSPKPVQEKNSQVAAANENSSAPAAKTQVVGWPPIRSFRKNTMASSLAKNNEDVDSKSGYGYLYVKVSMDGAPYLRKVDLKTYGNYLELSSALEKMFGCFTIGTLSRSLMLSLPPSLPSLIGLPYDLCTYTYTIRWSKLEVVDSCLFMNDSGQCGSHGLPARDGLTESCLKDLHGSEYVLTFEDKDGDWMLVGDVPWDMFTDSCRRLRIMKGSEAIGLAPRAMEKCKNRN</sequence>
<gene>
    <name evidence="13" type="ORF">POTOM_001505</name>
</gene>
<dbReference type="EMBL" id="JAAWWB010000001">
    <property type="protein sequence ID" value="KAG6792360.1"/>
    <property type="molecule type" value="Genomic_DNA"/>
</dbReference>
<name>A0A8X8DI34_POPTO</name>
<evidence type="ECO:0000256" key="9">
    <source>
        <dbReference type="ARBA" id="ARBA00025283"/>
    </source>
</evidence>
<evidence type="ECO:0000256" key="7">
    <source>
        <dbReference type="ARBA" id="ARBA00023242"/>
    </source>
</evidence>
<dbReference type="PANTHER" id="PTHR31734">
    <property type="entry name" value="AUXIN-RESPONSIVE PROTEIN IAA17"/>
    <property type="match status" value="1"/>
</dbReference>
<evidence type="ECO:0000256" key="8">
    <source>
        <dbReference type="ARBA" id="ARBA00023294"/>
    </source>
</evidence>
<dbReference type="OrthoDB" id="7848332at2759"/>
<protein>
    <recommendedName>
        <fullName evidence="10">Auxin-responsive protein</fullName>
    </recommendedName>
</protein>
<comment type="similarity">
    <text evidence="2 10">Belongs to the Aux/IAA family.</text>
</comment>
<evidence type="ECO:0000313" key="13">
    <source>
        <dbReference type="EMBL" id="KAG6792360.1"/>
    </source>
</evidence>
<proteinExistence type="inferred from homology"/>
<accession>A0A8X8DI34</accession>
<dbReference type="GO" id="GO:0005634">
    <property type="term" value="C:nucleus"/>
    <property type="evidence" value="ECO:0007669"/>
    <property type="project" value="UniProtKB-SubCell"/>
</dbReference>
<keyword evidence="4 10" id="KW-0678">Repressor</keyword>
<evidence type="ECO:0000313" key="14">
    <source>
        <dbReference type="Proteomes" id="UP000886885"/>
    </source>
</evidence>
<feature type="compositionally biased region" description="Basic and acidic residues" evidence="11">
    <location>
        <begin position="1"/>
        <end position="10"/>
    </location>
</feature>
<evidence type="ECO:0000256" key="10">
    <source>
        <dbReference type="RuleBase" id="RU004549"/>
    </source>
</evidence>
<evidence type="ECO:0000256" key="2">
    <source>
        <dbReference type="ARBA" id="ARBA00006728"/>
    </source>
</evidence>
<evidence type="ECO:0000256" key="11">
    <source>
        <dbReference type="SAM" id="MobiDB-lite"/>
    </source>
</evidence>
<evidence type="ECO:0000256" key="6">
    <source>
        <dbReference type="ARBA" id="ARBA00023163"/>
    </source>
</evidence>
<comment type="function">
    <text evidence="9">Aux/IAA proteins are short-lived transcriptional factors that function as repressors of early auxin response genes at low auxin concentrations. Repression is thought to result from the interaction with auxin response factors (ARFs), proteins that bind to the auxin-responsive promoter element (AuxRE). Formation of heterodimers with ARF proteins may alter their ability to modulate early auxin response genes expression.</text>
</comment>
<keyword evidence="8 10" id="KW-0927">Auxin signaling pathway</keyword>
<feature type="region of interest" description="Disordered" evidence="11">
    <location>
        <begin position="1"/>
        <end position="58"/>
    </location>
</feature>
<feature type="compositionally biased region" description="Low complexity" evidence="11">
    <location>
        <begin position="24"/>
        <end position="58"/>
    </location>
</feature>
<dbReference type="Proteomes" id="UP000886885">
    <property type="component" value="Chromosome 1A"/>
</dbReference>
<organism evidence="13 14">
    <name type="scientific">Populus tomentosa</name>
    <name type="common">Chinese white poplar</name>
    <dbReference type="NCBI Taxonomy" id="118781"/>
    <lineage>
        <taxon>Eukaryota</taxon>
        <taxon>Viridiplantae</taxon>
        <taxon>Streptophyta</taxon>
        <taxon>Embryophyta</taxon>
        <taxon>Tracheophyta</taxon>
        <taxon>Spermatophyta</taxon>
        <taxon>Magnoliopsida</taxon>
        <taxon>eudicotyledons</taxon>
        <taxon>Gunneridae</taxon>
        <taxon>Pentapetalae</taxon>
        <taxon>rosids</taxon>
        <taxon>fabids</taxon>
        <taxon>Malpighiales</taxon>
        <taxon>Salicaceae</taxon>
        <taxon>Saliceae</taxon>
        <taxon>Populus</taxon>
    </lineage>
</organism>
<dbReference type="GO" id="GO:0006355">
    <property type="term" value="P:regulation of DNA-templated transcription"/>
    <property type="evidence" value="ECO:0007669"/>
    <property type="project" value="InterPro"/>
</dbReference>
<feature type="compositionally biased region" description="Low complexity" evidence="11">
    <location>
        <begin position="183"/>
        <end position="194"/>
    </location>
</feature>
<dbReference type="InterPro" id="IPR053793">
    <property type="entry name" value="PB1-like"/>
</dbReference>
<dbReference type="InterPro" id="IPR003311">
    <property type="entry name" value="AUX_IAA"/>
</dbReference>
<comment type="caution">
    <text evidence="13">The sequence shown here is derived from an EMBL/GenBank/DDBJ whole genome shotgun (WGS) entry which is preliminary data.</text>
</comment>
<evidence type="ECO:0000256" key="3">
    <source>
        <dbReference type="ARBA" id="ARBA00011726"/>
    </source>
</evidence>
<keyword evidence="7 10" id="KW-0539">Nucleus</keyword>
<evidence type="ECO:0000256" key="5">
    <source>
        <dbReference type="ARBA" id="ARBA00023015"/>
    </source>
</evidence>
<dbReference type="PANTHER" id="PTHR31734:SF157">
    <property type="entry name" value="AUXIN-RESPONSIVE PROTEIN IAA27"/>
    <property type="match status" value="1"/>
</dbReference>
<dbReference type="Pfam" id="PF02309">
    <property type="entry name" value="AUX_IAA"/>
    <property type="match status" value="2"/>
</dbReference>
<evidence type="ECO:0000259" key="12">
    <source>
        <dbReference type="PROSITE" id="PS51745"/>
    </source>
</evidence>
<keyword evidence="6 10" id="KW-0804">Transcription</keyword>
<evidence type="ECO:0000256" key="4">
    <source>
        <dbReference type="ARBA" id="ARBA00022491"/>
    </source>
</evidence>
<comment type="subunit">
    <text evidence="3 10">Homodimers and heterodimers.</text>
</comment>
<keyword evidence="5 10" id="KW-0805">Transcription regulation</keyword>
<evidence type="ECO:0000256" key="1">
    <source>
        <dbReference type="ARBA" id="ARBA00004123"/>
    </source>
</evidence>